<proteinExistence type="predicted"/>
<sequence>MAGRDGADGNRRRLVVMGGAVGAFAAAAAMATGSAPTAKADIDSLLDPIIQPLITSLSDAVAGFDPAAGTDVTSFGDSVLASLNALDPSAAASSAAEPAATAASSTSDATAAAATTTDSSTSGTYDVPITVAEYTEPTVQATVDGANNTLLVDTGSSGLVVPWQDLGSNDFSALENLFTLGSPAGISESGYSGGVDYLYLSYDNVPVDYATAPGTSALDTTTPIDVEILSWPTSSTAPSSFQAFLADDQVTGILGIGPTGTEPGTSPLEAAGFTGVTVDVPTGYLVVSDTNAGTPIGLAVSGAPTPTSDLTETVTNSAGATVDHASVSDDVDSGGVYGTIPSSLGSVPVDDTISVYDGTTELYSYTVTDNGAGYAPSVLPAGDTVSGVTSIDSGFAPFDEEPIYIDYPDDTLTFDSPPS</sequence>
<dbReference type="EMBL" id="CP097320">
    <property type="protein sequence ID" value="UQX09282.1"/>
    <property type="molecule type" value="Genomic_DNA"/>
</dbReference>
<dbReference type="InterPro" id="IPR048054">
    <property type="entry name" value="PecA_C"/>
</dbReference>
<gene>
    <name evidence="3" type="ORF">M5I08_12475</name>
</gene>
<evidence type="ECO:0000256" key="1">
    <source>
        <dbReference type="SAM" id="MobiDB-lite"/>
    </source>
</evidence>
<reference evidence="3" key="1">
    <citation type="submission" date="2022-05" db="EMBL/GenBank/DDBJ databases">
        <title>A methanotrophic Mycobacterium dominates a cave microbial ecosystem.</title>
        <authorList>
            <person name="Van Spanning R.J.M."/>
            <person name="Guan Q."/>
            <person name="Melkonian C."/>
            <person name="Gallant J."/>
            <person name="Polerecky L."/>
            <person name="Flot J.-F."/>
            <person name="Brandt B.W."/>
            <person name="Braster M."/>
            <person name="Iturbe Espinoza P."/>
            <person name="Aerts J."/>
            <person name="Meima-Franke M."/>
            <person name="Piersma S.R."/>
            <person name="Bunduc C."/>
            <person name="Ummels R."/>
            <person name="Pain A."/>
            <person name="Fleming E.J."/>
            <person name="van der Wel N."/>
            <person name="Gherman V.D."/>
            <person name="Sarbu S.M."/>
            <person name="Bodelier P.L.E."/>
            <person name="Bitter W."/>
        </authorList>
    </citation>
    <scope>NUCLEOTIDE SEQUENCE</scope>
    <source>
        <strain evidence="3">Sulfur Cave</strain>
    </source>
</reference>
<name>A0ABY4QE49_9MYCO</name>
<dbReference type="RefSeq" id="WP_219066877.1">
    <property type="nucleotide sequence ID" value="NZ_CAJUXY010000012.1"/>
</dbReference>
<protein>
    <recommendedName>
        <fullName evidence="2">PE cleavage protein A C-terminal domain-containing protein</fullName>
    </recommendedName>
</protein>
<accession>A0ABY4QE49</accession>
<dbReference type="Pfam" id="PF20729">
    <property type="entry name" value="PE-PGRS_C"/>
    <property type="match status" value="1"/>
</dbReference>
<keyword evidence="4" id="KW-1185">Reference proteome</keyword>
<dbReference type="InterPro" id="IPR006311">
    <property type="entry name" value="TAT_signal"/>
</dbReference>
<dbReference type="PROSITE" id="PS51318">
    <property type="entry name" value="TAT"/>
    <property type="match status" value="1"/>
</dbReference>
<feature type="domain" description="PE cleavage protein A C-terminal" evidence="2">
    <location>
        <begin position="127"/>
        <end position="408"/>
    </location>
</feature>
<evidence type="ECO:0000313" key="4">
    <source>
        <dbReference type="Proteomes" id="UP001056610"/>
    </source>
</evidence>
<organism evidence="3 4">
    <name type="scientific">Candidatus Mycobacterium methanotrophicum</name>
    <dbReference type="NCBI Taxonomy" id="2943498"/>
    <lineage>
        <taxon>Bacteria</taxon>
        <taxon>Bacillati</taxon>
        <taxon>Actinomycetota</taxon>
        <taxon>Actinomycetes</taxon>
        <taxon>Mycobacteriales</taxon>
        <taxon>Mycobacteriaceae</taxon>
        <taxon>Mycobacterium</taxon>
    </lineage>
</organism>
<evidence type="ECO:0000313" key="3">
    <source>
        <dbReference type="EMBL" id="UQX09282.1"/>
    </source>
</evidence>
<feature type="region of interest" description="Disordered" evidence="1">
    <location>
        <begin position="102"/>
        <end position="122"/>
    </location>
</feature>
<dbReference type="Proteomes" id="UP001056610">
    <property type="component" value="Chromosome"/>
</dbReference>
<evidence type="ECO:0000259" key="2">
    <source>
        <dbReference type="Pfam" id="PF20729"/>
    </source>
</evidence>